<reference evidence="3 4" key="1">
    <citation type="submission" date="2021-08" db="EMBL/GenBank/DDBJ databases">
        <authorList>
            <person name="Tuo L."/>
        </authorList>
    </citation>
    <scope>NUCLEOTIDE SEQUENCE [LARGE SCALE GENOMIC DNA]</scope>
    <source>
        <strain evidence="3 4">JCM 31229</strain>
    </source>
</reference>
<evidence type="ECO:0000313" key="4">
    <source>
        <dbReference type="Proteomes" id="UP000706039"/>
    </source>
</evidence>
<dbReference type="PANTHER" id="PTHR46825:SF9">
    <property type="entry name" value="BETA-LACTAMASE-RELATED DOMAIN-CONTAINING PROTEIN"/>
    <property type="match status" value="1"/>
</dbReference>
<comment type="caution">
    <text evidence="3">The sequence shown here is derived from an EMBL/GenBank/DDBJ whole genome shotgun (WGS) entry which is preliminary data.</text>
</comment>
<dbReference type="InterPro" id="IPR050491">
    <property type="entry name" value="AmpC-like"/>
</dbReference>
<dbReference type="Gene3D" id="3.40.710.10">
    <property type="entry name" value="DD-peptidase/beta-lactamase superfamily"/>
    <property type="match status" value="1"/>
</dbReference>
<protein>
    <submittedName>
        <fullName evidence="3">Beta-lactamase family protein</fullName>
    </submittedName>
</protein>
<feature type="domain" description="Beta-lactamase-related" evidence="2">
    <location>
        <begin position="40"/>
        <end position="340"/>
    </location>
</feature>
<dbReference type="SUPFAM" id="SSF56601">
    <property type="entry name" value="beta-lactamase/transpeptidase-like"/>
    <property type="match status" value="1"/>
</dbReference>
<sequence length="543" mass="57449">MFKRLLSASAACVVVPSIAIAAAPDAGRQAKVDAVFADYGPATPGCTVGVEQDGRTLLTRGYGAADLEAKRALTPTSSVYMASVSKQVTAMAVLLLVEDGKLGLDDRVRAILPELPAYADAVTVRQLLTHNSGLRDFFTLGALSGISNDHVYTEKDLIDLLGRQQGLDFAPDTDHLYSNSGYVALSMIVQRVSGQRLDDFARARIFTPLGMTQTRFQHDHNQPVPEKANGYVKSATGWALSNSNLDVVGDGGLYSTAGDMLRWIANMDSGKVGAKSVALMRVSARLKDGTPTGYGMGLSPGSYRGVPIVHHGGALGGYRTMTWWIPSEKLGIVISCNNGDARSAELAGKVANIFLEGKLKPATVLAADAPGEAARPFAGVYRDPAGSYLEFALKDGKLGTVRPERPLARLAGSTFAFPTDPDGTRIAFDADGKAMRLISEGNPERRFARVETAVASAAAGAAYAGEYRGTEATIPLVIRQGDALTLKAGPLPEMKLVQTGPDRFWAPDMGLELLFTRDAGGRASALELNAGRARGLKYARAGS</sequence>
<dbReference type="Proteomes" id="UP000706039">
    <property type="component" value="Unassembled WGS sequence"/>
</dbReference>
<feature type="signal peptide" evidence="1">
    <location>
        <begin position="1"/>
        <end position="21"/>
    </location>
</feature>
<dbReference type="Pfam" id="PF00144">
    <property type="entry name" value="Beta-lactamase"/>
    <property type="match status" value="1"/>
</dbReference>
<name>A0ABS7PKR2_9SPHN</name>
<feature type="chain" id="PRO_5046113074" evidence="1">
    <location>
        <begin position="22"/>
        <end position="543"/>
    </location>
</feature>
<accession>A0ABS7PKR2</accession>
<dbReference type="PANTHER" id="PTHR46825">
    <property type="entry name" value="D-ALANYL-D-ALANINE-CARBOXYPEPTIDASE/ENDOPEPTIDASE AMPH"/>
    <property type="match status" value="1"/>
</dbReference>
<dbReference type="RefSeq" id="WP_222988961.1">
    <property type="nucleotide sequence ID" value="NZ_JAINVV010000003.1"/>
</dbReference>
<dbReference type="InterPro" id="IPR001466">
    <property type="entry name" value="Beta-lactam-related"/>
</dbReference>
<keyword evidence="1" id="KW-0732">Signal</keyword>
<dbReference type="InterPro" id="IPR012338">
    <property type="entry name" value="Beta-lactam/transpept-like"/>
</dbReference>
<evidence type="ECO:0000256" key="1">
    <source>
        <dbReference type="SAM" id="SignalP"/>
    </source>
</evidence>
<keyword evidence="4" id="KW-1185">Reference proteome</keyword>
<evidence type="ECO:0000313" key="3">
    <source>
        <dbReference type="EMBL" id="MBY8821885.1"/>
    </source>
</evidence>
<organism evidence="3 4">
    <name type="scientific">Sphingomonas colocasiae</name>
    <dbReference type="NCBI Taxonomy" id="1848973"/>
    <lineage>
        <taxon>Bacteria</taxon>
        <taxon>Pseudomonadati</taxon>
        <taxon>Pseudomonadota</taxon>
        <taxon>Alphaproteobacteria</taxon>
        <taxon>Sphingomonadales</taxon>
        <taxon>Sphingomonadaceae</taxon>
        <taxon>Sphingomonas</taxon>
    </lineage>
</organism>
<gene>
    <name evidence="3" type="ORF">K7G82_06255</name>
</gene>
<dbReference type="EMBL" id="JAINVV010000003">
    <property type="protein sequence ID" value="MBY8821885.1"/>
    <property type="molecule type" value="Genomic_DNA"/>
</dbReference>
<proteinExistence type="predicted"/>
<evidence type="ECO:0000259" key="2">
    <source>
        <dbReference type="Pfam" id="PF00144"/>
    </source>
</evidence>